<dbReference type="Proteomes" id="UP000181951">
    <property type="component" value="Unassembled WGS sequence"/>
</dbReference>
<gene>
    <name evidence="3" type="ORF">SAMN05216267_100990</name>
</gene>
<dbReference type="NCBIfam" id="TIGR02937">
    <property type="entry name" value="sigma70-ECF"/>
    <property type="match status" value="1"/>
</dbReference>
<proteinExistence type="predicted"/>
<protein>
    <submittedName>
        <fullName evidence="3">RNA polymerase sigma-70 factor, ECF subfamily</fullName>
    </submittedName>
</protein>
<sequence length="423" mass="46954">MVDGAPAAASSAELVEDLFRKEYAHLVSALTRFLGPSHIPLAEDVVHDALVSAMHAWRFGVPEDPKAWLVRVAHNRAVDIIRRERRHRSFLPELATMTALTASIEAALAPAAESAHQLAMMFAVCDPRLNRETHVTMILRWLCGLSPKEIGRAFLVDTPTIDRRLHRGRGRLRQLGRLPDVADLPDIDTRRDSVLHALYLLFNEGYHGSDPDDPVRPFLCEDALRLTELLLGAEATARPEVHALAALFCFGAARLPTRLDEDGVFVPLEDQDRGRWDPARIERGLVHLARSAAGDHLSPWHLEAGIACEHAIAPSVRATDWDRIAGFYQLLAEQAWSPVVALNRGLALAERDGVDAGRRELIALAGEPKLSRYPFYWAARADLERRAGCHAAARENYARAVALSRSPAERVSFERRIASLEIS</sequence>
<evidence type="ECO:0000313" key="4">
    <source>
        <dbReference type="Proteomes" id="UP000181951"/>
    </source>
</evidence>
<dbReference type="PANTHER" id="PTHR47756:SF2">
    <property type="entry name" value="BLL6612 PROTEIN"/>
    <property type="match status" value="1"/>
</dbReference>
<dbReference type="EMBL" id="FODD01000009">
    <property type="protein sequence ID" value="SEN74212.1"/>
    <property type="molecule type" value="Genomic_DNA"/>
</dbReference>
<dbReference type="InterPro" id="IPR007627">
    <property type="entry name" value="RNA_pol_sigma70_r2"/>
</dbReference>
<dbReference type="STRING" id="310780.SAMN05216267_100990"/>
<reference evidence="3 4" key="1">
    <citation type="submission" date="2016-10" db="EMBL/GenBank/DDBJ databases">
        <authorList>
            <person name="de Groot N.N."/>
        </authorList>
    </citation>
    <scope>NUCLEOTIDE SEQUENCE [LARGE SCALE GENOMIC DNA]</scope>
    <source>
        <strain evidence="3 4">CGMCC 4.2026</strain>
    </source>
</reference>
<dbReference type="GO" id="GO:0003700">
    <property type="term" value="F:DNA-binding transcription factor activity"/>
    <property type="evidence" value="ECO:0007669"/>
    <property type="project" value="InterPro"/>
</dbReference>
<evidence type="ECO:0000313" key="3">
    <source>
        <dbReference type="EMBL" id="SEN74212.1"/>
    </source>
</evidence>
<dbReference type="OrthoDB" id="9780299at2"/>
<dbReference type="Pfam" id="PF04542">
    <property type="entry name" value="Sigma70_r2"/>
    <property type="match status" value="1"/>
</dbReference>
<dbReference type="InterPro" id="IPR014284">
    <property type="entry name" value="RNA_pol_sigma-70_dom"/>
</dbReference>
<dbReference type="RefSeq" id="WP_069465458.1">
    <property type="nucleotide sequence ID" value="NZ_FODD01000009.1"/>
</dbReference>
<keyword evidence="4" id="KW-1185">Reference proteome</keyword>
<dbReference type="Gene3D" id="1.10.1740.10">
    <property type="match status" value="1"/>
</dbReference>
<dbReference type="AlphaFoldDB" id="A0A1H8J0E7"/>
<dbReference type="PANTHER" id="PTHR47756">
    <property type="entry name" value="BLL6612 PROTEIN-RELATED"/>
    <property type="match status" value="1"/>
</dbReference>
<feature type="domain" description="DUF6596" evidence="2">
    <location>
        <begin position="190"/>
        <end position="292"/>
    </location>
</feature>
<dbReference type="Pfam" id="PF20239">
    <property type="entry name" value="DUF6596"/>
    <property type="match status" value="1"/>
</dbReference>
<evidence type="ECO:0000259" key="2">
    <source>
        <dbReference type="Pfam" id="PF20239"/>
    </source>
</evidence>
<dbReference type="GO" id="GO:0006352">
    <property type="term" value="P:DNA-templated transcription initiation"/>
    <property type="evidence" value="ECO:0007669"/>
    <property type="project" value="InterPro"/>
</dbReference>
<evidence type="ECO:0000259" key="1">
    <source>
        <dbReference type="Pfam" id="PF04542"/>
    </source>
</evidence>
<name>A0A1H8J0E7_9ACTN</name>
<dbReference type="SUPFAM" id="SSF88946">
    <property type="entry name" value="Sigma2 domain of RNA polymerase sigma factors"/>
    <property type="match status" value="1"/>
</dbReference>
<dbReference type="InterPro" id="IPR013324">
    <property type="entry name" value="RNA_pol_sigma_r3/r4-like"/>
</dbReference>
<accession>A0A1H8J0E7</accession>
<dbReference type="InterPro" id="IPR013325">
    <property type="entry name" value="RNA_pol_sigma_r2"/>
</dbReference>
<feature type="domain" description="RNA polymerase sigma-70 region 2" evidence="1">
    <location>
        <begin position="18"/>
        <end position="86"/>
    </location>
</feature>
<dbReference type="SUPFAM" id="SSF88659">
    <property type="entry name" value="Sigma3 and sigma4 domains of RNA polymerase sigma factors"/>
    <property type="match status" value="1"/>
</dbReference>
<organism evidence="3 4">
    <name type="scientific">Actinacidiphila rubida</name>
    <dbReference type="NCBI Taxonomy" id="310780"/>
    <lineage>
        <taxon>Bacteria</taxon>
        <taxon>Bacillati</taxon>
        <taxon>Actinomycetota</taxon>
        <taxon>Actinomycetes</taxon>
        <taxon>Kitasatosporales</taxon>
        <taxon>Streptomycetaceae</taxon>
        <taxon>Actinacidiphila</taxon>
    </lineage>
</organism>
<dbReference type="InterPro" id="IPR046531">
    <property type="entry name" value="DUF6596"/>
</dbReference>